<evidence type="ECO:0000313" key="2">
    <source>
        <dbReference type="EMBL" id="NHM02632.1"/>
    </source>
</evidence>
<feature type="transmembrane region" description="Helical" evidence="1">
    <location>
        <begin position="37"/>
        <end position="58"/>
    </location>
</feature>
<evidence type="ECO:0008006" key="4">
    <source>
        <dbReference type="Google" id="ProtNLM"/>
    </source>
</evidence>
<proteinExistence type="predicted"/>
<feature type="transmembrane region" description="Helical" evidence="1">
    <location>
        <begin position="184"/>
        <end position="204"/>
    </location>
</feature>
<feature type="transmembrane region" description="Helical" evidence="1">
    <location>
        <begin position="12"/>
        <end position="31"/>
    </location>
</feature>
<sequence>MKKNIQSLLKRDLEVIPLIAYFVFYILYLFFERILELQDYAVIIKPIIIPIIVFLYVINPNSKKSILSIFLLVLLFITDNSSLLEIRSIYVYSMVTYMITVFILLYYAVLDMKLLQRMKFERSHIDKIFSLILFSTLVFWLFFYSPKQKSGEKFIVYEYLIIFSLLFICSLLNFIQLKTKKTKYLLLSILCWLFSDLFFSIHHYYNGHDIYKYLICLVEIPIYYYLLKYLLKRDEEEKITEQ</sequence>
<feature type="transmembrane region" description="Helical" evidence="1">
    <location>
        <begin position="89"/>
        <end position="108"/>
    </location>
</feature>
<reference evidence="2 3" key="1">
    <citation type="submission" date="2020-02" db="EMBL/GenBank/DDBJ databases">
        <authorList>
            <person name="Chen W.-M."/>
        </authorList>
    </citation>
    <scope>NUCLEOTIDE SEQUENCE [LARGE SCALE GENOMIC DNA]</scope>
    <source>
        <strain evidence="2 3">KDG-16</strain>
    </source>
</reference>
<keyword evidence="1" id="KW-0812">Transmembrane</keyword>
<dbReference type="RefSeq" id="WP_166077754.1">
    <property type="nucleotide sequence ID" value="NZ_JAAJBT010000006.1"/>
</dbReference>
<evidence type="ECO:0000256" key="1">
    <source>
        <dbReference type="SAM" id="Phobius"/>
    </source>
</evidence>
<keyword evidence="3" id="KW-1185">Reference proteome</keyword>
<protein>
    <recommendedName>
        <fullName evidence="4">YhhN-like protein</fullName>
    </recommendedName>
</protein>
<name>A0ABX0I679_9FLAO</name>
<feature type="transmembrane region" description="Helical" evidence="1">
    <location>
        <begin position="156"/>
        <end position="175"/>
    </location>
</feature>
<comment type="caution">
    <text evidence="2">The sequence shown here is derived from an EMBL/GenBank/DDBJ whole genome shotgun (WGS) entry which is preliminary data.</text>
</comment>
<gene>
    <name evidence="2" type="ORF">G4D72_10995</name>
</gene>
<organism evidence="2 3">
    <name type="scientific">Flavobacterium difficile</name>
    <dbReference type="NCBI Taxonomy" id="2709659"/>
    <lineage>
        <taxon>Bacteria</taxon>
        <taxon>Pseudomonadati</taxon>
        <taxon>Bacteroidota</taxon>
        <taxon>Flavobacteriia</taxon>
        <taxon>Flavobacteriales</taxon>
        <taxon>Flavobacteriaceae</taxon>
        <taxon>Flavobacterium</taxon>
    </lineage>
</organism>
<keyword evidence="1" id="KW-0472">Membrane</keyword>
<evidence type="ECO:0000313" key="3">
    <source>
        <dbReference type="Proteomes" id="UP000800984"/>
    </source>
</evidence>
<dbReference type="EMBL" id="JAAJBT010000006">
    <property type="protein sequence ID" value="NHM02632.1"/>
    <property type="molecule type" value="Genomic_DNA"/>
</dbReference>
<feature type="transmembrane region" description="Helical" evidence="1">
    <location>
        <begin position="210"/>
        <end position="227"/>
    </location>
</feature>
<feature type="transmembrane region" description="Helical" evidence="1">
    <location>
        <begin position="128"/>
        <end position="144"/>
    </location>
</feature>
<feature type="transmembrane region" description="Helical" evidence="1">
    <location>
        <begin position="65"/>
        <end position="83"/>
    </location>
</feature>
<accession>A0ABX0I679</accession>
<dbReference type="Proteomes" id="UP000800984">
    <property type="component" value="Unassembled WGS sequence"/>
</dbReference>
<keyword evidence="1" id="KW-1133">Transmembrane helix</keyword>